<comment type="caution">
    <text evidence="1">The sequence shown here is derived from an EMBL/GenBank/DDBJ whole genome shotgun (WGS) entry which is preliminary data.</text>
</comment>
<reference evidence="1" key="1">
    <citation type="submission" date="2021-06" db="EMBL/GenBank/DDBJ databases">
        <title>Comparative genomics, transcriptomics and evolutionary studies reveal genomic signatures of adaptation to plant cell wall in hemibiotrophic fungi.</title>
        <authorList>
            <consortium name="DOE Joint Genome Institute"/>
            <person name="Baroncelli R."/>
            <person name="Diaz J.F."/>
            <person name="Benocci T."/>
            <person name="Peng M."/>
            <person name="Battaglia E."/>
            <person name="Haridas S."/>
            <person name="Andreopoulos W."/>
            <person name="Labutti K."/>
            <person name="Pangilinan J."/>
            <person name="Floch G.L."/>
            <person name="Makela M.R."/>
            <person name="Henrissat B."/>
            <person name="Grigoriev I.V."/>
            <person name="Crouch J.A."/>
            <person name="De Vries R.P."/>
            <person name="Sukno S.A."/>
            <person name="Thon M.R."/>
        </authorList>
    </citation>
    <scope>NUCLEOTIDE SEQUENCE</scope>
    <source>
        <strain evidence="1">CBS 102054</strain>
    </source>
</reference>
<organism evidence="1 2">
    <name type="scientific">Colletotrichum phormii</name>
    <dbReference type="NCBI Taxonomy" id="359342"/>
    <lineage>
        <taxon>Eukaryota</taxon>
        <taxon>Fungi</taxon>
        <taxon>Dikarya</taxon>
        <taxon>Ascomycota</taxon>
        <taxon>Pezizomycotina</taxon>
        <taxon>Sordariomycetes</taxon>
        <taxon>Hypocreomycetidae</taxon>
        <taxon>Glomerellales</taxon>
        <taxon>Glomerellaceae</taxon>
        <taxon>Colletotrichum</taxon>
        <taxon>Colletotrichum acutatum species complex</taxon>
    </lineage>
</organism>
<dbReference type="GeneID" id="85480901"/>
<proteinExistence type="predicted"/>
<dbReference type="Proteomes" id="UP001243989">
    <property type="component" value="Unassembled WGS sequence"/>
</dbReference>
<dbReference type="AlphaFoldDB" id="A0AAJ0EF14"/>
<protein>
    <submittedName>
        <fullName evidence="1">Uncharacterized protein</fullName>
    </submittedName>
</protein>
<dbReference type="RefSeq" id="XP_060443117.1">
    <property type="nucleotide sequence ID" value="XM_060596039.1"/>
</dbReference>
<evidence type="ECO:0000313" key="2">
    <source>
        <dbReference type="Proteomes" id="UP001243989"/>
    </source>
</evidence>
<accession>A0AAJ0EF14</accession>
<evidence type="ECO:0000313" key="1">
    <source>
        <dbReference type="EMBL" id="KAK1634510.1"/>
    </source>
</evidence>
<gene>
    <name evidence="1" type="ORF">BDP81DRAFT_60255</name>
</gene>
<sequence>MPRIISVHLIPNLHRALHRSLTCACKPTSPVASLSNQKPLLLIIAQFDLHHVGFFPM</sequence>
<dbReference type="EMBL" id="JAHMHQ010000015">
    <property type="protein sequence ID" value="KAK1634510.1"/>
    <property type="molecule type" value="Genomic_DNA"/>
</dbReference>
<keyword evidence="2" id="KW-1185">Reference proteome</keyword>
<name>A0AAJ0EF14_9PEZI</name>